<reference evidence="1 2" key="1">
    <citation type="submission" date="2019-07" db="EMBL/GenBank/DDBJ databases">
        <authorList>
            <person name="Zhou L.-Y."/>
        </authorList>
    </citation>
    <scope>NUCLEOTIDE SEQUENCE [LARGE SCALE GENOMIC DNA]</scope>
    <source>
        <strain evidence="1 2">YIM 101269</strain>
    </source>
</reference>
<gene>
    <name evidence="1" type="ORF">FOJ82_01170</name>
</gene>
<evidence type="ECO:0000313" key="2">
    <source>
        <dbReference type="Proteomes" id="UP000317638"/>
    </source>
</evidence>
<sequence length="66" mass="7217">MSPHSFTAPDEAFMIRFWKMMNTTATGFGWLSADEGWPPLPYPASCRPPAWAAASAWGLADVLGDE</sequence>
<comment type="caution">
    <text evidence="1">The sequence shown here is derived from an EMBL/GenBank/DDBJ whole genome shotgun (WGS) entry which is preliminary data.</text>
</comment>
<name>A0A553K4D3_9ACTN</name>
<organism evidence="1 2">
    <name type="scientific">Tessaracoccus rhinocerotis</name>
    <dbReference type="NCBI Taxonomy" id="1689449"/>
    <lineage>
        <taxon>Bacteria</taxon>
        <taxon>Bacillati</taxon>
        <taxon>Actinomycetota</taxon>
        <taxon>Actinomycetes</taxon>
        <taxon>Propionibacteriales</taxon>
        <taxon>Propionibacteriaceae</taxon>
        <taxon>Tessaracoccus</taxon>
    </lineage>
</organism>
<dbReference type="Proteomes" id="UP000317638">
    <property type="component" value="Unassembled WGS sequence"/>
</dbReference>
<dbReference type="EMBL" id="VKKG01000001">
    <property type="protein sequence ID" value="TRY19544.1"/>
    <property type="molecule type" value="Genomic_DNA"/>
</dbReference>
<keyword evidence="2" id="KW-1185">Reference proteome</keyword>
<proteinExistence type="predicted"/>
<protein>
    <submittedName>
        <fullName evidence="1">Uncharacterized protein</fullName>
    </submittedName>
</protein>
<dbReference type="AlphaFoldDB" id="A0A553K4D3"/>
<dbReference type="RefSeq" id="WP_143936630.1">
    <property type="nucleotide sequence ID" value="NZ_VKKG01000001.1"/>
</dbReference>
<evidence type="ECO:0000313" key="1">
    <source>
        <dbReference type="EMBL" id="TRY19544.1"/>
    </source>
</evidence>
<accession>A0A553K4D3</accession>